<reference evidence="1" key="1">
    <citation type="journal article" date="2015" name="Nature">
        <title>Complex archaea that bridge the gap between prokaryotes and eukaryotes.</title>
        <authorList>
            <person name="Spang A."/>
            <person name="Saw J.H."/>
            <person name="Jorgensen S.L."/>
            <person name="Zaremba-Niedzwiedzka K."/>
            <person name="Martijn J."/>
            <person name="Lind A.E."/>
            <person name="van Eijk R."/>
            <person name="Schleper C."/>
            <person name="Guy L."/>
            <person name="Ettema T.J."/>
        </authorList>
    </citation>
    <scope>NUCLEOTIDE SEQUENCE</scope>
</reference>
<accession>A0A0F9IZE8</accession>
<dbReference type="AlphaFoldDB" id="A0A0F9IZE8"/>
<sequence>MLVKFVESNPIINEFNALKKALFADYKTYVEEYVDELKAACSTMTPIMDQRFEAFWQEYNKLYQSFDGDLDLFRGLVDAEIAHLIDTIWMNKYNG</sequence>
<protein>
    <submittedName>
        <fullName evidence="1">Uncharacterized protein</fullName>
    </submittedName>
</protein>
<comment type="caution">
    <text evidence="1">The sequence shown here is derived from an EMBL/GenBank/DDBJ whole genome shotgun (WGS) entry which is preliminary data.</text>
</comment>
<proteinExistence type="predicted"/>
<gene>
    <name evidence="1" type="ORF">LCGC14_1518810</name>
</gene>
<evidence type="ECO:0000313" key="1">
    <source>
        <dbReference type="EMBL" id="KKM62718.1"/>
    </source>
</evidence>
<name>A0A0F9IZE8_9ZZZZ</name>
<dbReference type="EMBL" id="LAZR01011239">
    <property type="protein sequence ID" value="KKM62718.1"/>
    <property type="molecule type" value="Genomic_DNA"/>
</dbReference>
<organism evidence="1">
    <name type="scientific">marine sediment metagenome</name>
    <dbReference type="NCBI Taxonomy" id="412755"/>
    <lineage>
        <taxon>unclassified sequences</taxon>
        <taxon>metagenomes</taxon>
        <taxon>ecological metagenomes</taxon>
    </lineage>
</organism>